<feature type="domain" description="S1 motif" evidence="1">
    <location>
        <begin position="696"/>
        <end position="766"/>
    </location>
</feature>
<feature type="domain" description="S1 motif" evidence="1">
    <location>
        <begin position="374"/>
        <end position="443"/>
    </location>
</feature>
<dbReference type="Proteomes" id="UP000274504">
    <property type="component" value="Unassembled WGS sequence"/>
</dbReference>
<gene>
    <name evidence="2" type="ORF">HDID_LOCUS4172</name>
</gene>
<dbReference type="FunFam" id="2.40.50.140:FF:000103">
    <property type="entry name" value="protein RRP5 homolog"/>
    <property type="match status" value="1"/>
</dbReference>
<organism evidence="4">
    <name type="scientific">Hymenolepis diminuta</name>
    <name type="common">Rat tapeworm</name>
    <dbReference type="NCBI Taxonomy" id="6216"/>
    <lineage>
        <taxon>Eukaryota</taxon>
        <taxon>Metazoa</taxon>
        <taxon>Spiralia</taxon>
        <taxon>Lophotrochozoa</taxon>
        <taxon>Platyhelminthes</taxon>
        <taxon>Cestoda</taxon>
        <taxon>Eucestoda</taxon>
        <taxon>Cyclophyllidea</taxon>
        <taxon>Hymenolepididae</taxon>
        <taxon>Hymenolepis</taxon>
    </lineage>
</organism>
<dbReference type="SMART" id="SM00316">
    <property type="entry name" value="S1"/>
    <property type="match status" value="4"/>
</dbReference>
<dbReference type="PANTHER" id="PTHR23270">
    <property type="entry name" value="PROGRAMMED CELL DEATH PROTEIN 11 PRE-RRNA PROCESSING PROTEIN RRP5"/>
    <property type="match status" value="1"/>
</dbReference>
<evidence type="ECO:0000313" key="2">
    <source>
        <dbReference type="EMBL" id="VDL44878.1"/>
    </source>
</evidence>
<dbReference type="InterPro" id="IPR012340">
    <property type="entry name" value="NA-bd_OB-fold"/>
</dbReference>
<reference evidence="2 3" key="2">
    <citation type="submission" date="2018-11" db="EMBL/GenBank/DDBJ databases">
        <authorList>
            <consortium name="Pathogen Informatics"/>
        </authorList>
    </citation>
    <scope>NUCLEOTIDE SEQUENCE [LARGE SCALE GENOMIC DNA]</scope>
</reference>
<sequence length="1124" mass="124237">MSERLCLGRIKNIEPYHLNISLLHGVRGRAQITDINLPYREALEQLLTGEKNVNVKMMSEMFQVGQIVRCSPQPGETITDVAMRSKAKPVGLSLNPFRVNRNLKKSLLKPYVTFVGAVKSIEDNGYLIDTGISGLDVFLPYEETPLPVNTKYSIGCLVELAIMDDQSSSKKSRVLRASMLKMQSVPDSDDVSFDSLLPGMRIPVRVASTGLEGLDCTFRSFLVHIPAQHCPQEVKKYSSGNHFTTCIVDIDLVTKAITASLLPHFIKDDLKESEGLMAYKHVKVGALVENAVLKRRERNCVYLWLPSFKRCGVLLKANAYGRDAPKKWASHFPENTAVKCRIIDFDLFLNAPMISTRNSVLESQFLTLEDVKVGAKISVVVKKFLPRGVSVRLGGSIRGVIPYLHLSDVPIKNPQERFKLKSKIHAMVLGINHEKGELQLSAKKSLMSSSFPILGSANMLQSWKEVEVKNKASRQSTPESFFVTAYVIQSGEKGVLVCGMNNVRGWIPRSQTVMDGMQTSEAVFTKGVTLQLRVLKRLQVSPQRGQKPSTQFLLSQILDPGDARPVSKLNTSAVELGELYFCRVGEVKVLGLQVNLLMTAESKNVFASAFLPYTHLSDSISIVNLARLSRDSCFRPNSILSLTEDGNTPTRVVVINTSGKEGIVVSAKPALLEAAQTSDDSARAGFLRKAEQLQVGTQWVGWVAHYMDYGMFVEFPGGFRGLVPTRYLCDRRAPEGTDWSSLLPPGTSVEAKMVEMNDSRLLLSLRMADTFSSAEEQYVRCAVARVEQYLKECRWICKHVKHLNNLSHFTIGQLVKFHVDGLTEEVVTGWVALPPSAKSEAQRVPAAALLLNTDGVECPLGSIREAVVTLPNPDAGKLEVALLPWLLKSIKQRRDGQFDNSAMQVKNGQIISSSVVSMGNTRDIIVVALKQHALGHLAVVPTRRSFNDIIGANAWALGQVNRITIRDAMPSESKREKTFYGTLSIYDPQEKKTKKADTHVDILSPSTIESLTTPGTHLPEVVFIGLKGRANALFRLPNTRSIRTLNARLICRLVDLKPSSGKDIRKFLAEVPEVGTIFKNAIVINAPTPTLTHGCRLPLSSRISRISFSGKSLHVNNDALNLPR</sequence>
<dbReference type="Pfam" id="PF23459">
    <property type="entry name" value="S1_RRP5"/>
    <property type="match status" value="1"/>
</dbReference>
<proteinExistence type="predicted"/>
<dbReference type="STRING" id="6216.A0A0R3SGW8"/>
<evidence type="ECO:0000313" key="4">
    <source>
        <dbReference type="WBParaSite" id="HDID_0000417401-mRNA-1"/>
    </source>
</evidence>
<dbReference type="AlphaFoldDB" id="A0A0R3SGW8"/>
<dbReference type="SUPFAM" id="SSF50249">
    <property type="entry name" value="Nucleic acid-binding proteins"/>
    <property type="match status" value="2"/>
</dbReference>
<dbReference type="Gene3D" id="2.40.50.140">
    <property type="entry name" value="Nucleic acid-binding proteins"/>
    <property type="match status" value="3"/>
</dbReference>
<dbReference type="GO" id="GO:0032040">
    <property type="term" value="C:small-subunit processome"/>
    <property type="evidence" value="ECO:0007669"/>
    <property type="project" value="TreeGrafter"/>
</dbReference>
<dbReference type="InterPro" id="IPR045209">
    <property type="entry name" value="Rrp5"/>
</dbReference>
<reference evidence="4" key="1">
    <citation type="submission" date="2017-02" db="UniProtKB">
        <authorList>
            <consortium name="WormBaseParasite"/>
        </authorList>
    </citation>
    <scope>IDENTIFICATION</scope>
</reference>
<dbReference type="InterPro" id="IPR057302">
    <property type="entry name" value="Rrp5_S1"/>
</dbReference>
<dbReference type="WBParaSite" id="HDID_0000417401-mRNA-1">
    <property type="protein sequence ID" value="HDID_0000417401-mRNA-1"/>
    <property type="gene ID" value="HDID_0000417401"/>
</dbReference>
<protein>
    <submittedName>
        <fullName evidence="4">Programmed cell death 11</fullName>
    </submittedName>
</protein>
<evidence type="ECO:0000259" key="1">
    <source>
        <dbReference type="PROSITE" id="PS50126"/>
    </source>
</evidence>
<dbReference type="OrthoDB" id="412781at2759"/>
<dbReference type="PANTHER" id="PTHR23270:SF10">
    <property type="entry name" value="PROTEIN RRP5 HOMOLOG"/>
    <property type="match status" value="1"/>
</dbReference>
<name>A0A0R3SGW8_HYMDI</name>
<evidence type="ECO:0000313" key="3">
    <source>
        <dbReference type="Proteomes" id="UP000274504"/>
    </source>
</evidence>
<dbReference type="GO" id="GO:0006364">
    <property type="term" value="P:rRNA processing"/>
    <property type="evidence" value="ECO:0007669"/>
    <property type="project" value="InterPro"/>
</dbReference>
<dbReference type="InterPro" id="IPR003029">
    <property type="entry name" value="S1_domain"/>
</dbReference>
<dbReference type="GO" id="GO:0003723">
    <property type="term" value="F:RNA binding"/>
    <property type="evidence" value="ECO:0007669"/>
    <property type="project" value="TreeGrafter"/>
</dbReference>
<dbReference type="PROSITE" id="PS50126">
    <property type="entry name" value="S1"/>
    <property type="match status" value="2"/>
</dbReference>
<accession>A0A0R3SGW8</accession>
<dbReference type="EMBL" id="UYSG01001491">
    <property type="protein sequence ID" value="VDL44878.1"/>
    <property type="molecule type" value="Genomic_DNA"/>
</dbReference>